<name>A0A7J8KDS5_ROUAE</name>
<accession>A0A7J8KDS5</accession>
<dbReference type="InterPro" id="IPR013913">
    <property type="entry name" value="Nup153_N"/>
</dbReference>
<evidence type="ECO:0000256" key="24">
    <source>
        <dbReference type="SAM" id="MobiDB-lite"/>
    </source>
</evidence>
<evidence type="ECO:0000256" key="3">
    <source>
        <dbReference type="ARBA" id="ARBA00004567"/>
    </source>
</evidence>
<evidence type="ECO:0000313" key="26">
    <source>
        <dbReference type="EMBL" id="KAF6506941.1"/>
    </source>
</evidence>
<dbReference type="SUPFAM" id="SSF90209">
    <property type="entry name" value="Ran binding protein zinc finger-like"/>
    <property type="match status" value="4"/>
</dbReference>
<dbReference type="PANTHER" id="PTHR23193">
    <property type="entry name" value="NUCLEAR PORE COMPLEX PROTEIN NUP"/>
    <property type="match status" value="1"/>
</dbReference>
<keyword evidence="6" id="KW-0479">Metal-binding</keyword>
<dbReference type="GO" id="GO:0006606">
    <property type="term" value="P:protein import into nucleus"/>
    <property type="evidence" value="ECO:0007669"/>
    <property type="project" value="TreeGrafter"/>
</dbReference>
<dbReference type="FunFam" id="4.10.1060.10:FF:000015">
    <property type="entry name" value="Nuclear pore complex protein Nup153"/>
    <property type="match status" value="1"/>
</dbReference>
<feature type="region of interest" description="Disordered" evidence="24">
    <location>
        <begin position="881"/>
        <end position="917"/>
    </location>
</feature>
<dbReference type="GO" id="GO:0006405">
    <property type="term" value="P:RNA export from nucleus"/>
    <property type="evidence" value="ECO:0007669"/>
    <property type="project" value="TreeGrafter"/>
</dbReference>
<evidence type="ECO:0000256" key="8">
    <source>
        <dbReference type="ARBA" id="ARBA00022771"/>
    </source>
</evidence>
<keyword evidence="17" id="KW-0539">Nucleus</keyword>
<keyword evidence="7" id="KW-0677">Repeat</keyword>
<feature type="compositionally biased region" description="Polar residues" evidence="24">
    <location>
        <begin position="225"/>
        <end position="242"/>
    </location>
</feature>
<comment type="function">
    <text evidence="18">Component of the nuclear pore complex (NPC), a complex required for the trafficking across the nuclear envelope. Functions as a scaffolding element in the nuclear phase of the NPC essential for normal nucleocytoplasmic transport of proteins and mRNAs. Involved in the quality control and retention of unspliced mRNAs in the nucleus; in association with TPR, regulates the nuclear export of unspliced mRNA species bearing constitutive transport element (CTE) in a NXF1- and KHDRBS1-independent manner. Mediates TPR anchoring to the nuclear membrane at NPC. The repeat-containing domain may be involved in anchoring other components of the NPC to the pore membrane. Possible DNA-binding subunit of the nuclear pore complex (NPC).</text>
</comment>
<comment type="subcellular location">
    <subcellularLocation>
        <location evidence="2">Nucleus membrane</location>
    </subcellularLocation>
    <subcellularLocation>
        <location evidence="3">Nucleus</location>
        <location evidence="3">Nuclear pore complex</location>
    </subcellularLocation>
</comment>
<gene>
    <name evidence="26" type="ORF">HJG63_014481</name>
</gene>
<keyword evidence="27" id="KW-1185">Reference proteome</keyword>
<keyword evidence="10" id="KW-0862">Zinc</keyword>
<feature type="region of interest" description="Disordered" evidence="24">
    <location>
        <begin position="843"/>
        <end position="864"/>
    </location>
</feature>
<evidence type="ECO:0000256" key="6">
    <source>
        <dbReference type="ARBA" id="ARBA00022723"/>
    </source>
</evidence>
<keyword evidence="9" id="KW-0509">mRNA transport</keyword>
<keyword evidence="12" id="KW-0653">Protein transport</keyword>
<keyword evidence="15" id="KW-0906">Nuclear pore complex</keyword>
<evidence type="ECO:0000256" key="21">
    <source>
        <dbReference type="ARBA" id="ARBA00078197"/>
    </source>
</evidence>
<evidence type="ECO:0000256" key="9">
    <source>
        <dbReference type="ARBA" id="ARBA00022816"/>
    </source>
</evidence>
<evidence type="ECO:0000256" key="17">
    <source>
        <dbReference type="ARBA" id="ARBA00023242"/>
    </source>
</evidence>
<dbReference type="PROSITE" id="PS50199">
    <property type="entry name" value="ZF_RANBP2_2"/>
    <property type="match status" value="4"/>
</dbReference>
<keyword evidence="13" id="KW-0811">Translocation</keyword>
<evidence type="ECO:0000256" key="14">
    <source>
        <dbReference type="ARBA" id="ARBA00023125"/>
    </source>
</evidence>
<evidence type="ECO:0000256" key="10">
    <source>
        <dbReference type="ARBA" id="ARBA00022833"/>
    </source>
</evidence>
<dbReference type="AlphaFoldDB" id="A0A7J8KDS5"/>
<keyword evidence="5" id="KW-1017">Isopeptide bond</keyword>
<feature type="region of interest" description="Disordered" evidence="24">
    <location>
        <begin position="665"/>
        <end position="697"/>
    </location>
</feature>
<dbReference type="GO" id="GO:0042405">
    <property type="term" value="C:nuclear inclusion body"/>
    <property type="evidence" value="ECO:0007669"/>
    <property type="project" value="UniProtKB-ARBA"/>
</dbReference>
<keyword evidence="11" id="KW-0832">Ubl conjugation</keyword>
<feature type="domain" description="RanBP2-type" evidence="25">
    <location>
        <begin position="190"/>
        <end position="220"/>
    </location>
</feature>
<dbReference type="PROSITE" id="PS01358">
    <property type="entry name" value="ZF_RANBP2_1"/>
    <property type="match status" value="4"/>
</dbReference>
<dbReference type="InterPro" id="IPR018892">
    <property type="entry name" value="Retro-transposon_transp_CS"/>
</dbReference>
<organism evidence="26 27">
    <name type="scientific">Rousettus aegyptiacus</name>
    <name type="common">Egyptian fruit bat</name>
    <name type="synonym">Pteropus aegyptiacus</name>
    <dbReference type="NCBI Taxonomy" id="9407"/>
    <lineage>
        <taxon>Eukaryota</taxon>
        <taxon>Metazoa</taxon>
        <taxon>Chordata</taxon>
        <taxon>Craniata</taxon>
        <taxon>Vertebrata</taxon>
        <taxon>Euteleostomi</taxon>
        <taxon>Mammalia</taxon>
        <taxon>Eutheria</taxon>
        <taxon>Laurasiatheria</taxon>
        <taxon>Chiroptera</taxon>
        <taxon>Yinpterochiroptera</taxon>
        <taxon>Pteropodoidea</taxon>
        <taxon>Pteropodidae</taxon>
        <taxon>Rousettinae</taxon>
        <taxon>Rousettus</taxon>
    </lineage>
</organism>
<keyword evidence="8 23" id="KW-0863">Zinc-finger</keyword>
<evidence type="ECO:0000256" key="20">
    <source>
        <dbReference type="ARBA" id="ARBA00068609"/>
    </source>
</evidence>
<evidence type="ECO:0000256" key="11">
    <source>
        <dbReference type="ARBA" id="ARBA00022843"/>
    </source>
</evidence>
<dbReference type="GO" id="GO:0034399">
    <property type="term" value="C:nuclear periphery"/>
    <property type="evidence" value="ECO:0007669"/>
    <property type="project" value="UniProtKB-ARBA"/>
</dbReference>
<keyword evidence="16" id="KW-0472">Membrane</keyword>
<feature type="region of interest" description="Disordered" evidence="24">
    <location>
        <begin position="979"/>
        <end position="999"/>
    </location>
</feature>
<feature type="compositionally biased region" description="Basic residues" evidence="24">
    <location>
        <begin position="989"/>
        <end position="999"/>
    </location>
</feature>
<proteinExistence type="inferred from homology"/>
<feature type="compositionally biased region" description="Polar residues" evidence="24">
    <location>
        <begin position="850"/>
        <end position="864"/>
    </location>
</feature>
<dbReference type="GO" id="GO:0031965">
    <property type="term" value="C:nuclear membrane"/>
    <property type="evidence" value="ECO:0007669"/>
    <property type="project" value="UniProtKB-SubCell"/>
</dbReference>
<dbReference type="Pfam" id="PF10599">
    <property type="entry name" value="Nup_retrotrp_bd"/>
    <property type="match status" value="1"/>
</dbReference>
<feature type="compositionally biased region" description="Polar residues" evidence="24">
    <location>
        <begin position="892"/>
        <end position="917"/>
    </location>
</feature>
<dbReference type="Gene3D" id="4.10.1060.10">
    <property type="entry name" value="Zinc finger, RanBP2-type"/>
    <property type="match status" value="4"/>
</dbReference>
<dbReference type="PANTHER" id="PTHR23193:SF23">
    <property type="entry name" value="NUCLEAR PORE COMPLEX PROTEIN NUP153"/>
    <property type="match status" value="1"/>
</dbReference>
<evidence type="ECO:0000256" key="2">
    <source>
        <dbReference type="ARBA" id="ARBA00004126"/>
    </source>
</evidence>
<comment type="similarity">
    <text evidence="19">Belongs to the NUP153 family.</text>
</comment>
<evidence type="ECO:0000256" key="1">
    <source>
        <dbReference type="ARBA" id="ARBA00001947"/>
    </source>
</evidence>
<feature type="compositionally biased region" description="Low complexity" evidence="24">
    <location>
        <begin position="676"/>
        <end position="686"/>
    </location>
</feature>
<dbReference type="EMBL" id="JACASE010000001">
    <property type="protein sequence ID" value="KAF6506941.1"/>
    <property type="molecule type" value="Genomic_DNA"/>
</dbReference>
<dbReference type="InterPro" id="IPR026054">
    <property type="entry name" value="Nucleoporin"/>
</dbReference>
<evidence type="ECO:0000259" key="25">
    <source>
        <dbReference type="PROSITE" id="PS50199"/>
    </source>
</evidence>
<dbReference type="GO" id="GO:0044615">
    <property type="term" value="C:nuclear pore nuclear basket"/>
    <property type="evidence" value="ECO:0007669"/>
    <property type="project" value="UniProtKB-ARBA"/>
</dbReference>
<dbReference type="GO" id="GO:0008139">
    <property type="term" value="F:nuclear localization sequence binding"/>
    <property type="evidence" value="ECO:0007669"/>
    <property type="project" value="TreeGrafter"/>
</dbReference>
<dbReference type="Pfam" id="PF08604">
    <property type="entry name" value="Nup153"/>
    <property type="match status" value="1"/>
</dbReference>
<evidence type="ECO:0000256" key="16">
    <source>
        <dbReference type="ARBA" id="ARBA00023136"/>
    </source>
</evidence>
<evidence type="ECO:0000313" key="27">
    <source>
        <dbReference type="Proteomes" id="UP000593571"/>
    </source>
</evidence>
<dbReference type="GO" id="GO:0017056">
    <property type="term" value="F:structural constituent of nuclear pore"/>
    <property type="evidence" value="ECO:0007669"/>
    <property type="project" value="TreeGrafter"/>
</dbReference>
<dbReference type="Pfam" id="PF00641">
    <property type="entry name" value="Zn_ribbon_RanBP"/>
    <property type="match status" value="4"/>
</dbReference>
<evidence type="ECO:0000256" key="15">
    <source>
        <dbReference type="ARBA" id="ARBA00023132"/>
    </source>
</evidence>
<dbReference type="SMART" id="SM00547">
    <property type="entry name" value="ZnF_RBZ"/>
    <property type="match status" value="4"/>
</dbReference>
<evidence type="ECO:0000256" key="13">
    <source>
        <dbReference type="ARBA" id="ARBA00023010"/>
    </source>
</evidence>
<dbReference type="GO" id="GO:0051028">
    <property type="term" value="P:mRNA transport"/>
    <property type="evidence" value="ECO:0007669"/>
    <property type="project" value="UniProtKB-KW"/>
</dbReference>
<dbReference type="InterPro" id="IPR001876">
    <property type="entry name" value="Znf_RanBP2"/>
</dbReference>
<dbReference type="GO" id="GO:0003677">
    <property type="term" value="F:DNA binding"/>
    <property type="evidence" value="ECO:0007669"/>
    <property type="project" value="UniProtKB-KW"/>
</dbReference>
<evidence type="ECO:0000256" key="18">
    <source>
        <dbReference type="ARBA" id="ARBA00056504"/>
    </source>
</evidence>
<dbReference type="GO" id="GO:0008270">
    <property type="term" value="F:zinc ion binding"/>
    <property type="evidence" value="ECO:0007669"/>
    <property type="project" value="UniProtKB-KW"/>
</dbReference>
<evidence type="ECO:0000256" key="4">
    <source>
        <dbReference type="ARBA" id="ARBA00022448"/>
    </source>
</evidence>
<protein>
    <recommendedName>
        <fullName evidence="20">Nuclear pore complex protein Nup153</fullName>
    </recommendedName>
    <alternativeName>
        <fullName evidence="22">153 kDa nucleoporin</fullName>
    </alternativeName>
    <alternativeName>
        <fullName evidence="21">Nucleoporin Nup153</fullName>
    </alternativeName>
</protein>
<comment type="cofactor">
    <cofactor evidence="1">
        <name>Zn(2+)</name>
        <dbReference type="ChEBI" id="CHEBI:29105"/>
    </cofactor>
</comment>
<dbReference type="InterPro" id="IPR036443">
    <property type="entry name" value="Znf_RanBP2_sf"/>
</dbReference>
<comment type="caution">
    <text evidence="26">The sequence shown here is derived from an EMBL/GenBank/DDBJ whole genome shotgun (WGS) entry which is preliminary data.</text>
</comment>
<evidence type="ECO:0000256" key="22">
    <source>
        <dbReference type="ARBA" id="ARBA00079437"/>
    </source>
</evidence>
<evidence type="ECO:0000256" key="12">
    <source>
        <dbReference type="ARBA" id="ARBA00022927"/>
    </source>
</evidence>
<evidence type="ECO:0000256" key="5">
    <source>
        <dbReference type="ARBA" id="ARBA00022499"/>
    </source>
</evidence>
<dbReference type="FunFam" id="4.10.1060.10:FF:000001">
    <property type="entry name" value="Nuclear pore complex protein Nup153"/>
    <property type="match status" value="3"/>
</dbReference>
<reference evidence="26 27" key="1">
    <citation type="journal article" date="2020" name="Nature">
        <title>Six reference-quality genomes reveal evolution of bat adaptations.</title>
        <authorList>
            <person name="Jebb D."/>
            <person name="Huang Z."/>
            <person name="Pippel M."/>
            <person name="Hughes G.M."/>
            <person name="Lavrichenko K."/>
            <person name="Devanna P."/>
            <person name="Winkler S."/>
            <person name="Jermiin L.S."/>
            <person name="Skirmuntt E.C."/>
            <person name="Katzourakis A."/>
            <person name="Burkitt-Gray L."/>
            <person name="Ray D.A."/>
            <person name="Sullivan K.A.M."/>
            <person name="Roscito J.G."/>
            <person name="Kirilenko B.M."/>
            <person name="Davalos L.M."/>
            <person name="Corthals A.P."/>
            <person name="Power M.L."/>
            <person name="Jones G."/>
            <person name="Ransome R.D."/>
            <person name="Dechmann D.K.N."/>
            <person name="Locatelli A.G."/>
            <person name="Puechmaille S.J."/>
            <person name="Fedrigo O."/>
            <person name="Jarvis E.D."/>
            <person name="Hiller M."/>
            <person name="Vernes S.C."/>
            <person name="Myers E.W."/>
            <person name="Teeling E.C."/>
        </authorList>
    </citation>
    <scope>NUCLEOTIDE SEQUENCE [LARGE SCALE GENOMIC DNA]</scope>
    <source>
        <strain evidence="26">MRouAeg1</strain>
        <tissue evidence="26">Muscle</tissue>
    </source>
</reference>
<feature type="domain" description="RanBP2-type" evidence="25">
    <location>
        <begin position="254"/>
        <end position="283"/>
    </location>
</feature>
<feature type="region of interest" description="Disordered" evidence="24">
    <location>
        <begin position="223"/>
        <end position="242"/>
    </location>
</feature>
<evidence type="ECO:0000256" key="7">
    <source>
        <dbReference type="ARBA" id="ARBA00022737"/>
    </source>
</evidence>
<feature type="domain" description="RanBP2-type" evidence="25">
    <location>
        <begin position="325"/>
        <end position="354"/>
    </location>
</feature>
<keyword evidence="14" id="KW-0238">DNA-binding</keyword>
<evidence type="ECO:0000256" key="23">
    <source>
        <dbReference type="PROSITE-ProRule" id="PRU00322"/>
    </source>
</evidence>
<dbReference type="Proteomes" id="UP000593571">
    <property type="component" value="Unassembled WGS sequence"/>
</dbReference>
<evidence type="ECO:0000256" key="19">
    <source>
        <dbReference type="ARBA" id="ARBA00060842"/>
    </source>
</evidence>
<sequence>MEIPVLPKITLPISSSSLPTFSFSSPVITTSPSSISPAQSLTNKVQMTSPNNTGSPIFRFSSPIVKSTEADVLPPPSIGFTFSVPVAKTAELSCSSSISEPITSSSAQDITAVNSTNCKNQLEEDCECPFRPAKVLKEGSVLDILKSPGFTSPKADSFAAEPTSTSPVVYTRPAISSFSSSGIGFGESLKAGSSWQCDNCLLQNKNTDNKCIACQGTKLPKDNAKQTGIGTPSKSGKPTISASGTGFGDKFKPAVGTWDCDTCLVQNKPEAIKCVACETPKPGTGVKRVLTLPVASESAITMAISSSSCTVTTATLGFPDKFKRPVGSWECPVCCVSNNAEDNKCVSCMSEKPGSSVPTSSSSTVPVSLSSGACLGLDNFKKPEGSWDCEECLVQNKADSTKCVACESAKPGTKSEFKGFGTSSDPAAPSFKFGISSPSSGPSQTLTSTENFKFGDQGGFKIGVSSDSGSLNPMSEGFKFSKSTGNFKFGDSSDSKPEEVKKDSKNDNNFKFGLSSGLSNPASLASFQFGVSNLGQQEKKEELPNSSSAGFSFGTGVINPAPAATNTVVTSENKSSFSFGTMETKSVSLDPFTCKTSEAKKEEIPATKGGFTFGNVESSPLPSASLFVLGRTEEKQQEPVTSTSLVFGKKADNEEPKCQTVFSFGNSEQTKDESSSKSTFSFTITKPSEKESEQPTKTTFAFGVQNSTTADQGVPKPVFSLLNNSSSNSSTPATSSSGSIFGSSTFSSSAPVAAFVFGQASNPVSSSAFGNSAESSTSQSLLFSQDSKPATTSSTGTTVTPFVFGPGASSNNTATSGFSFGATTTSSSAGSSFVFGTGPSAPSASPAFGANQTPTFGQSQGASQLNPPCFGSISSSATLFSAGSQPAPPTFGTVSSSSQPPVFGQQPGQSAFGSGTAPNSSSVFQFARSATNFSFTNNNASGIFTFGANPSTPAASAQPSGSGGFPSAFTLGSNGKNMFSSSGTSVSGRKIKTAVRRRK</sequence>
<feature type="domain" description="RanBP2-type" evidence="25">
    <location>
        <begin position="383"/>
        <end position="412"/>
    </location>
</feature>
<keyword evidence="4" id="KW-0813">Transport</keyword>